<dbReference type="AlphaFoldDB" id="A0A2P5WRN6"/>
<proteinExistence type="predicted"/>
<dbReference type="OrthoDB" id="1001777at2759"/>
<accession>A0A2P5WRN6</accession>
<reference evidence="2 3" key="1">
    <citation type="submission" date="2015-01" db="EMBL/GenBank/DDBJ databases">
        <title>Genome of allotetraploid Gossypium barbadense reveals genomic plasticity and fiber elongation in cotton evolution.</title>
        <authorList>
            <person name="Chen X."/>
            <person name="Liu X."/>
            <person name="Zhao B."/>
            <person name="Zheng H."/>
            <person name="Hu Y."/>
            <person name="Lu G."/>
            <person name="Yang C."/>
            <person name="Chen J."/>
            <person name="Shan C."/>
            <person name="Zhang L."/>
            <person name="Zhou Y."/>
            <person name="Wang L."/>
            <person name="Guo W."/>
            <person name="Bai Y."/>
            <person name="Ruan J."/>
            <person name="Shangguan X."/>
            <person name="Mao Y."/>
            <person name="Jiang J."/>
            <person name="Zhu Y."/>
            <person name="Lei J."/>
            <person name="Kang H."/>
            <person name="Chen S."/>
            <person name="He X."/>
            <person name="Wang R."/>
            <person name="Wang Y."/>
            <person name="Chen J."/>
            <person name="Wang L."/>
            <person name="Yu S."/>
            <person name="Wang B."/>
            <person name="Wei J."/>
            <person name="Song S."/>
            <person name="Lu X."/>
            <person name="Gao Z."/>
            <person name="Gu W."/>
            <person name="Deng X."/>
            <person name="Ma D."/>
            <person name="Wang S."/>
            <person name="Liang W."/>
            <person name="Fang L."/>
            <person name="Cai C."/>
            <person name="Zhu X."/>
            <person name="Zhou B."/>
            <person name="Zhang Y."/>
            <person name="Chen Z."/>
            <person name="Xu S."/>
            <person name="Zhu R."/>
            <person name="Wang S."/>
            <person name="Zhang T."/>
            <person name="Zhao G."/>
        </authorList>
    </citation>
    <scope>NUCLEOTIDE SEQUENCE [LARGE SCALE GENOMIC DNA]</scope>
    <source>
        <strain evidence="3">cv. Xinhai21</strain>
        <tissue evidence="2">Leaf</tissue>
    </source>
</reference>
<evidence type="ECO:0000313" key="2">
    <source>
        <dbReference type="EMBL" id="PPR93711.1"/>
    </source>
</evidence>
<protein>
    <recommendedName>
        <fullName evidence="1">Neprosin PEP catalytic domain-containing protein</fullName>
    </recommendedName>
</protein>
<name>A0A2P5WRN6_GOSBA</name>
<sequence length="169" mass="19124">MEAGWQSDGYQRTGCYNPECPGFVQTSNKLGLGGKIEPVSTYAGEQIEMSIYMHKEIDLGYWPGSIFNRLSDRGITWGFKKASYFRIIRYMNESEAIKDAENVLPNVTNPECYYLQMGNLNNFGTHFFYGGPGYSDKLSRNARSGQYFNINVNMKATSKIAEYSKHSGV</sequence>
<dbReference type="PROSITE" id="PS52045">
    <property type="entry name" value="NEPROSIN_PEP_CD"/>
    <property type="match status" value="1"/>
</dbReference>
<dbReference type="EMBL" id="KZ666741">
    <property type="protein sequence ID" value="PPR93711.1"/>
    <property type="molecule type" value="Genomic_DNA"/>
</dbReference>
<organism evidence="2 3">
    <name type="scientific">Gossypium barbadense</name>
    <name type="common">Sea Island cotton</name>
    <name type="synonym">Hibiscus barbadensis</name>
    <dbReference type="NCBI Taxonomy" id="3634"/>
    <lineage>
        <taxon>Eukaryota</taxon>
        <taxon>Viridiplantae</taxon>
        <taxon>Streptophyta</taxon>
        <taxon>Embryophyta</taxon>
        <taxon>Tracheophyta</taxon>
        <taxon>Spermatophyta</taxon>
        <taxon>Magnoliopsida</taxon>
        <taxon>eudicotyledons</taxon>
        <taxon>Gunneridae</taxon>
        <taxon>Pentapetalae</taxon>
        <taxon>rosids</taxon>
        <taxon>malvids</taxon>
        <taxon>Malvales</taxon>
        <taxon>Malvaceae</taxon>
        <taxon>Malvoideae</taxon>
        <taxon>Gossypium</taxon>
    </lineage>
</organism>
<dbReference type="InterPro" id="IPR004314">
    <property type="entry name" value="Neprosin"/>
</dbReference>
<dbReference type="InterPro" id="IPR053168">
    <property type="entry name" value="Glutamic_endopeptidase"/>
</dbReference>
<dbReference type="Proteomes" id="UP000239757">
    <property type="component" value="Unassembled WGS sequence"/>
</dbReference>
<dbReference type="Pfam" id="PF03080">
    <property type="entry name" value="Neprosin"/>
    <property type="match status" value="2"/>
</dbReference>
<gene>
    <name evidence="2" type="ORF">GOBAR_AA26942</name>
</gene>
<dbReference type="PANTHER" id="PTHR31589:SF221">
    <property type="entry name" value="LIGASE, PUTATIVE (DUF239)-RELATED"/>
    <property type="match status" value="1"/>
</dbReference>
<feature type="domain" description="Neprosin PEP catalytic" evidence="1">
    <location>
        <begin position="1"/>
        <end position="169"/>
    </location>
</feature>
<evidence type="ECO:0000313" key="3">
    <source>
        <dbReference type="Proteomes" id="UP000239757"/>
    </source>
</evidence>
<dbReference type="PANTHER" id="PTHR31589">
    <property type="entry name" value="PROTEIN, PUTATIVE (DUF239)-RELATED-RELATED"/>
    <property type="match status" value="1"/>
</dbReference>
<evidence type="ECO:0000259" key="1">
    <source>
        <dbReference type="PROSITE" id="PS52045"/>
    </source>
</evidence>